<dbReference type="RefSeq" id="WP_184938739.1">
    <property type="nucleotide sequence ID" value="NZ_JACHJV010000001.1"/>
</dbReference>
<evidence type="ECO:0000313" key="1">
    <source>
        <dbReference type="EMBL" id="MBB4926035.1"/>
    </source>
</evidence>
<dbReference type="EMBL" id="JACHJV010000001">
    <property type="protein sequence ID" value="MBB4926035.1"/>
    <property type="molecule type" value="Genomic_DNA"/>
</dbReference>
<proteinExistence type="predicted"/>
<sequence>MGDTIKITDDSVKDFVAKLQVFIDEPTNSAALKQLRAWVPAGQTGPSTTEYNPGAAYTSILPGNTSAFPAANTVAGAFFTYLSQVKGAIDGLQTTVGNLQSDLQNASLALNNGNDDAITQAQMLQLLNDVLNGGGTTTPPK</sequence>
<comment type="caution">
    <text evidence="1">The sequence shown here is derived from an EMBL/GenBank/DDBJ whole genome shotgun (WGS) entry which is preliminary data.</text>
</comment>
<keyword evidence="2" id="KW-1185">Reference proteome</keyword>
<protein>
    <submittedName>
        <fullName evidence="1">Uncharacterized protein</fullName>
    </submittedName>
</protein>
<organism evidence="1 2">
    <name type="scientific">Kitasatospora kifunensis</name>
    <name type="common">Streptomyces kifunensis</name>
    <dbReference type="NCBI Taxonomy" id="58351"/>
    <lineage>
        <taxon>Bacteria</taxon>
        <taxon>Bacillati</taxon>
        <taxon>Actinomycetota</taxon>
        <taxon>Actinomycetes</taxon>
        <taxon>Kitasatosporales</taxon>
        <taxon>Streptomycetaceae</taxon>
        <taxon>Kitasatospora</taxon>
    </lineage>
</organism>
<accession>A0A7W7R5Y8</accession>
<reference evidence="1 2" key="1">
    <citation type="submission" date="2020-08" db="EMBL/GenBank/DDBJ databases">
        <title>Sequencing the genomes of 1000 actinobacteria strains.</title>
        <authorList>
            <person name="Klenk H.-P."/>
        </authorList>
    </citation>
    <scope>NUCLEOTIDE SEQUENCE [LARGE SCALE GENOMIC DNA]</scope>
    <source>
        <strain evidence="1 2">DSM 41654</strain>
    </source>
</reference>
<dbReference type="AlphaFoldDB" id="A0A7W7R5Y8"/>
<dbReference type="Proteomes" id="UP000540506">
    <property type="component" value="Unassembled WGS sequence"/>
</dbReference>
<name>A0A7W7R5Y8_KITKI</name>
<gene>
    <name evidence="1" type="ORF">FHR34_005028</name>
</gene>
<evidence type="ECO:0000313" key="2">
    <source>
        <dbReference type="Proteomes" id="UP000540506"/>
    </source>
</evidence>